<dbReference type="PANTHER" id="PTHR43774">
    <property type="entry name" value="PEPTIDE METHIONINE SULFOXIDE REDUCTASE"/>
    <property type="match status" value="1"/>
</dbReference>
<dbReference type="EC" id="1.8.4.11" evidence="4"/>
<evidence type="ECO:0000313" key="6">
    <source>
        <dbReference type="EMBL" id="MBM3223886.1"/>
    </source>
</evidence>
<protein>
    <recommendedName>
        <fullName evidence="4">Peptide methionine sulfoxide reductase MsrA</fullName>
        <shortName evidence="4">Protein-methionine-S-oxide reductase</shortName>
        <ecNumber evidence="4">1.8.4.11</ecNumber>
    </recommendedName>
    <alternativeName>
        <fullName evidence="4">Peptide-methionine (S)-S-oxide reductase</fullName>
        <shortName evidence="4">Peptide Met(O) reductase</shortName>
    </alternativeName>
</protein>
<comment type="catalytic activity">
    <reaction evidence="3 4">
        <text>[thioredoxin]-disulfide + L-methionine + H2O = L-methionine (S)-S-oxide + [thioredoxin]-dithiol</text>
        <dbReference type="Rhea" id="RHEA:19993"/>
        <dbReference type="Rhea" id="RHEA-COMP:10698"/>
        <dbReference type="Rhea" id="RHEA-COMP:10700"/>
        <dbReference type="ChEBI" id="CHEBI:15377"/>
        <dbReference type="ChEBI" id="CHEBI:29950"/>
        <dbReference type="ChEBI" id="CHEBI:50058"/>
        <dbReference type="ChEBI" id="CHEBI:57844"/>
        <dbReference type="ChEBI" id="CHEBI:58772"/>
        <dbReference type="EC" id="1.8.4.11"/>
    </reaction>
</comment>
<comment type="similarity">
    <text evidence="4">Belongs to the MsrA Met sulfoxide reductase family.</text>
</comment>
<dbReference type="PANTHER" id="PTHR43774:SF1">
    <property type="entry name" value="PEPTIDE METHIONINE SULFOXIDE REDUCTASE MSRA 2"/>
    <property type="match status" value="1"/>
</dbReference>
<sequence length="210" mass="23676">MRQRAWLGILLLGTLVLGTLGGHLGYAQPKDEGKPVAKATFAGGCFWCMEPPFDKLDGVMSTTSGYIGGHTANPTYKEISAGHTGHTEAVEIVYDPAKVSYEKLLDVFWHNIDPTVANRQFCDHGSQYRSGIFYHDETQKRLAEASKQAIEAAKLLKAPIVTEITQASAFYPAEDYHQDYYQKNPVRYKFYRHNCGRDQRLRELWGEPKS</sequence>
<proteinExistence type="inferred from homology"/>
<dbReference type="Proteomes" id="UP000712673">
    <property type="component" value="Unassembled WGS sequence"/>
</dbReference>
<dbReference type="GO" id="GO:0008113">
    <property type="term" value="F:peptide-methionine (S)-S-oxide reductase activity"/>
    <property type="evidence" value="ECO:0007669"/>
    <property type="project" value="UniProtKB-UniRule"/>
</dbReference>
<dbReference type="Gene3D" id="3.30.1060.10">
    <property type="entry name" value="Peptide methionine sulphoxide reductase MsrA"/>
    <property type="match status" value="1"/>
</dbReference>
<evidence type="ECO:0000256" key="2">
    <source>
        <dbReference type="ARBA" id="ARBA00047806"/>
    </source>
</evidence>
<organism evidence="6 7">
    <name type="scientific">Tectimicrobiota bacterium</name>
    <dbReference type="NCBI Taxonomy" id="2528274"/>
    <lineage>
        <taxon>Bacteria</taxon>
        <taxon>Pseudomonadati</taxon>
        <taxon>Nitrospinota/Tectimicrobiota group</taxon>
        <taxon>Candidatus Tectimicrobiota</taxon>
    </lineage>
</organism>
<comment type="function">
    <text evidence="4">Has an important function as a repair enzyme for proteins that have been inactivated by oxidation. Catalyzes the reversible oxidation-reduction of methionine sulfoxide in proteins to methionine.</text>
</comment>
<evidence type="ECO:0000256" key="1">
    <source>
        <dbReference type="ARBA" id="ARBA00023002"/>
    </source>
</evidence>
<feature type="domain" description="Peptide methionine sulphoxide reductase MsrA" evidence="5">
    <location>
        <begin position="38"/>
        <end position="189"/>
    </location>
</feature>
<accession>A0A937W2B0</accession>
<dbReference type="EMBL" id="VGLS01000217">
    <property type="protein sequence ID" value="MBM3223886.1"/>
    <property type="molecule type" value="Genomic_DNA"/>
</dbReference>
<comment type="caution">
    <text evidence="6">The sequence shown here is derived from an EMBL/GenBank/DDBJ whole genome shotgun (WGS) entry which is preliminary data.</text>
</comment>
<dbReference type="InterPro" id="IPR002569">
    <property type="entry name" value="Met_Sox_Rdtase_MsrA_dom"/>
</dbReference>
<evidence type="ECO:0000313" key="7">
    <source>
        <dbReference type="Proteomes" id="UP000712673"/>
    </source>
</evidence>
<dbReference type="AlphaFoldDB" id="A0A937W2B0"/>
<gene>
    <name evidence="4 6" type="primary">msrA</name>
    <name evidence="6" type="ORF">FJZ47_08810</name>
</gene>
<name>A0A937W2B0_UNCTE</name>
<reference evidence="6" key="1">
    <citation type="submission" date="2019-03" db="EMBL/GenBank/DDBJ databases">
        <title>Lake Tanganyika Metagenome-Assembled Genomes (MAGs).</title>
        <authorList>
            <person name="Tran P."/>
        </authorList>
    </citation>
    <scope>NUCLEOTIDE SEQUENCE</scope>
    <source>
        <strain evidence="6">K_DeepCast_65m_m2_066</strain>
    </source>
</reference>
<evidence type="ECO:0000259" key="5">
    <source>
        <dbReference type="Pfam" id="PF01625"/>
    </source>
</evidence>
<evidence type="ECO:0000256" key="4">
    <source>
        <dbReference type="HAMAP-Rule" id="MF_01401"/>
    </source>
</evidence>
<dbReference type="NCBIfam" id="TIGR00401">
    <property type="entry name" value="msrA"/>
    <property type="match status" value="1"/>
</dbReference>
<feature type="active site" evidence="4">
    <location>
        <position position="45"/>
    </location>
</feature>
<comment type="catalytic activity">
    <reaction evidence="2 4">
        <text>L-methionyl-[protein] + [thioredoxin]-disulfide + H2O = L-methionyl-(S)-S-oxide-[protein] + [thioredoxin]-dithiol</text>
        <dbReference type="Rhea" id="RHEA:14217"/>
        <dbReference type="Rhea" id="RHEA-COMP:10698"/>
        <dbReference type="Rhea" id="RHEA-COMP:10700"/>
        <dbReference type="Rhea" id="RHEA-COMP:12313"/>
        <dbReference type="Rhea" id="RHEA-COMP:12315"/>
        <dbReference type="ChEBI" id="CHEBI:15377"/>
        <dbReference type="ChEBI" id="CHEBI:16044"/>
        <dbReference type="ChEBI" id="CHEBI:29950"/>
        <dbReference type="ChEBI" id="CHEBI:44120"/>
        <dbReference type="ChEBI" id="CHEBI:50058"/>
        <dbReference type="EC" id="1.8.4.11"/>
    </reaction>
</comment>
<dbReference type="Pfam" id="PF01625">
    <property type="entry name" value="PMSR"/>
    <property type="match status" value="1"/>
</dbReference>
<evidence type="ECO:0000256" key="3">
    <source>
        <dbReference type="ARBA" id="ARBA00048782"/>
    </source>
</evidence>
<dbReference type="HAMAP" id="MF_01401">
    <property type="entry name" value="MsrA"/>
    <property type="match status" value="1"/>
</dbReference>
<dbReference type="InterPro" id="IPR036509">
    <property type="entry name" value="Met_Sox_Rdtase_MsrA_sf"/>
</dbReference>
<keyword evidence="1 4" id="KW-0560">Oxidoreductase</keyword>
<dbReference type="SUPFAM" id="SSF55068">
    <property type="entry name" value="Peptide methionine sulfoxide reductase"/>
    <property type="match status" value="1"/>
</dbReference>